<evidence type="ECO:0000256" key="4">
    <source>
        <dbReference type="ARBA" id="ARBA00016992"/>
    </source>
</evidence>
<keyword evidence="5" id="KW-0963">Cytoplasm</keyword>
<dbReference type="EMBL" id="MCGR01000039">
    <property type="protein sequence ID" value="ORY75048.1"/>
    <property type="molecule type" value="Genomic_DNA"/>
</dbReference>
<dbReference type="GO" id="GO:0051415">
    <property type="term" value="P:microtubule nucleation by interphase microtubule organizing center"/>
    <property type="evidence" value="ECO:0007669"/>
    <property type="project" value="TreeGrafter"/>
</dbReference>
<comment type="subcellular location">
    <subcellularLocation>
        <location evidence="2">Cytoplasm</location>
        <location evidence="2">Cytoskeleton</location>
        <location evidence="2">Microtubule organizing center</location>
    </subcellularLocation>
</comment>
<evidence type="ECO:0000256" key="2">
    <source>
        <dbReference type="ARBA" id="ARBA00004267"/>
    </source>
</evidence>
<evidence type="ECO:0000256" key="5">
    <source>
        <dbReference type="ARBA" id="ARBA00022490"/>
    </source>
</evidence>
<dbReference type="GO" id="GO:0031021">
    <property type="term" value="C:interphase microtubule organizing center"/>
    <property type="evidence" value="ECO:0007669"/>
    <property type="project" value="TreeGrafter"/>
</dbReference>
<evidence type="ECO:0000256" key="8">
    <source>
        <dbReference type="SAM" id="MobiDB-lite"/>
    </source>
</evidence>
<dbReference type="GO" id="GO:0000931">
    <property type="term" value="C:gamma-tubulin ring complex"/>
    <property type="evidence" value="ECO:0007669"/>
    <property type="project" value="InterPro"/>
</dbReference>
<keyword evidence="6" id="KW-0206">Cytoskeleton</keyword>
<comment type="caution">
    <text evidence="9">The sequence shown here is derived from an EMBL/GenBank/DDBJ whole genome shotgun (WGS) entry which is preliminary data.</text>
</comment>
<name>A0A1Y2EU06_9BASI</name>
<reference evidence="9 10" key="1">
    <citation type="submission" date="2016-07" db="EMBL/GenBank/DDBJ databases">
        <title>Pervasive Adenine N6-methylation of Active Genes in Fungi.</title>
        <authorList>
            <consortium name="DOE Joint Genome Institute"/>
            <person name="Mondo S.J."/>
            <person name="Dannebaum R.O."/>
            <person name="Kuo R.C."/>
            <person name="Labutti K."/>
            <person name="Haridas S."/>
            <person name="Kuo A."/>
            <person name="Salamov A."/>
            <person name="Ahrendt S.R."/>
            <person name="Lipzen A."/>
            <person name="Sullivan W."/>
            <person name="Andreopoulos W.B."/>
            <person name="Clum A."/>
            <person name="Lindquist E."/>
            <person name="Daum C."/>
            <person name="Ramamoorthy G.K."/>
            <person name="Gryganskyi A."/>
            <person name="Culley D."/>
            <person name="Magnuson J.K."/>
            <person name="James T.Y."/>
            <person name="O'Malley M.A."/>
            <person name="Stajich J.E."/>
            <person name="Spatafora J.W."/>
            <person name="Visel A."/>
            <person name="Grigoriev I.V."/>
        </authorList>
    </citation>
    <scope>NUCLEOTIDE SEQUENCE [LARGE SCALE GENOMIC DNA]</scope>
    <source>
        <strain evidence="9 10">62-1032</strain>
    </source>
</reference>
<dbReference type="Proteomes" id="UP000193467">
    <property type="component" value="Unassembled WGS sequence"/>
</dbReference>
<dbReference type="PANTHER" id="PTHR28520:SF2">
    <property type="entry name" value="MITOTIC-SPINDLE ORGANIZING PROTEIN 1"/>
    <property type="match status" value="1"/>
</dbReference>
<dbReference type="GO" id="GO:0005819">
    <property type="term" value="C:spindle"/>
    <property type="evidence" value="ECO:0007669"/>
    <property type="project" value="TreeGrafter"/>
</dbReference>
<dbReference type="FunCoup" id="A0A1Y2EU06">
    <property type="interactions" value="123"/>
</dbReference>
<feature type="region of interest" description="Disordered" evidence="8">
    <location>
        <begin position="1"/>
        <end position="22"/>
    </location>
</feature>
<dbReference type="InParanoid" id="A0A1Y2EU06"/>
<keyword evidence="10" id="KW-1185">Reference proteome</keyword>
<dbReference type="AlphaFoldDB" id="A0A1Y2EU06"/>
<evidence type="ECO:0000313" key="9">
    <source>
        <dbReference type="EMBL" id="ORY75048.1"/>
    </source>
</evidence>
<evidence type="ECO:0000256" key="1">
    <source>
        <dbReference type="ARBA" id="ARBA00003060"/>
    </source>
</evidence>
<organism evidence="9 10">
    <name type="scientific">Leucosporidium creatinivorum</name>
    <dbReference type="NCBI Taxonomy" id="106004"/>
    <lineage>
        <taxon>Eukaryota</taxon>
        <taxon>Fungi</taxon>
        <taxon>Dikarya</taxon>
        <taxon>Basidiomycota</taxon>
        <taxon>Pucciniomycotina</taxon>
        <taxon>Microbotryomycetes</taxon>
        <taxon>Leucosporidiales</taxon>
        <taxon>Leucosporidium</taxon>
    </lineage>
</organism>
<evidence type="ECO:0000256" key="7">
    <source>
        <dbReference type="ARBA" id="ARBA00029810"/>
    </source>
</evidence>
<evidence type="ECO:0000313" key="10">
    <source>
        <dbReference type="Proteomes" id="UP000193467"/>
    </source>
</evidence>
<proteinExistence type="inferred from homology"/>
<dbReference type="Pfam" id="PF12554">
    <property type="entry name" value="MOZART1"/>
    <property type="match status" value="1"/>
</dbReference>
<dbReference type="STRING" id="106004.A0A1Y2EU06"/>
<dbReference type="GO" id="GO:0033566">
    <property type="term" value="P:gamma-tubulin complex localization"/>
    <property type="evidence" value="ECO:0007669"/>
    <property type="project" value="InterPro"/>
</dbReference>
<comment type="similarity">
    <text evidence="3">Belongs to the MOZART1 family.</text>
</comment>
<evidence type="ECO:0000256" key="6">
    <source>
        <dbReference type="ARBA" id="ARBA00023212"/>
    </source>
</evidence>
<accession>A0A1Y2EU06</accession>
<sequence>MSLNSRRPLGTIPQSPEQQRAQSARTALDILYEMSTLLNTGLDRQSLAHCVKLLEDGTNPDALAAVIRDLRAEAKKQAER</sequence>
<dbReference type="GO" id="GO:0090307">
    <property type="term" value="P:mitotic spindle assembly"/>
    <property type="evidence" value="ECO:0007669"/>
    <property type="project" value="TreeGrafter"/>
</dbReference>
<protein>
    <recommendedName>
        <fullName evidence="4">Mitotic-spindle organizing protein 1</fullName>
    </recommendedName>
    <alternativeName>
        <fullName evidence="7">Mitotic-spindle organizing protein associated with a ring of gamma-tubulin 1</fullName>
    </alternativeName>
</protein>
<dbReference type="OrthoDB" id="48571at2759"/>
<comment type="function">
    <text evidence="1">Required for gamma-tubulin complex recruitment to the microtubule organizing center (MTOC).</text>
</comment>
<dbReference type="GO" id="GO:0044732">
    <property type="term" value="C:mitotic spindle pole body"/>
    <property type="evidence" value="ECO:0007669"/>
    <property type="project" value="TreeGrafter"/>
</dbReference>
<dbReference type="InterPro" id="IPR022214">
    <property type="entry name" value="MZT1"/>
</dbReference>
<dbReference type="PANTHER" id="PTHR28520">
    <property type="entry name" value="MITOTIC-SPINDLE ORGANIZING PROTEIN 1"/>
    <property type="match status" value="1"/>
</dbReference>
<gene>
    <name evidence="9" type="ORF">BCR35DRAFT_306475</name>
</gene>
<evidence type="ECO:0000256" key="3">
    <source>
        <dbReference type="ARBA" id="ARBA00011015"/>
    </source>
</evidence>
<feature type="compositionally biased region" description="Polar residues" evidence="8">
    <location>
        <begin position="12"/>
        <end position="22"/>
    </location>
</feature>